<organism evidence="1 2">
    <name type="scientific">Deinococcus ruber</name>
    <dbReference type="NCBI Taxonomy" id="1848197"/>
    <lineage>
        <taxon>Bacteria</taxon>
        <taxon>Thermotogati</taxon>
        <taxon>Deinococcota</taxon>
        <taxon>Deinococci</taxon>
        <taxon>Deinococcales</taxon>
        <taxon>Deinococcaceae</taxon>
        <taxon>Deinococcus</taxon>
    </lineage>
</organism>
<dbReference type="Proteomes" id="UP000603865">
    <property type="component" value="Unassembled WGS sequence"/>
</dbReference>
<reference evidence="1" key="1">
    <citation type="journal article" date="2014" name="Int. J. Syst. Evol. Microbiol.">
        <title>Complete genome sequence of Corynebacterium casei LMG S-19264T (=DSM 44701T), isolated from a smear-ripened cheese.</title>
        <authorList>
            <consortium name="US DOE Joint Genome Institute (JGI-PGF)"/>
            <person name="Walter F."/>
            <person name="Albersmeier A."/>
            <person name="Kalinowski J."/>
            <person name="Ruckert C."/>
        </authorList>
    </citation>
    <scope>NUCLEOTIDE SEQUENCE</scope>
    <source>
        <strain evidence="1">JCM 31311</strain>
    </source>
</reference>
<keyword evidence="2" id="KW-1185">Reference proteome</keyword>
<dbReference type="SUPFAM" id="SSF52266">
    <property type="entry name" value="SGNH hydrolase"/>
    <property type="match status" value="1"/>
</dbReference>
<dbReference type="InterPro" id="IPR057572">
    <property type="entry name" value="NonGDSL"/>
</dbReference>
<dbReference type="Pfam" id="PF25182">
    <property type="entry name" value="NonGDSL"/>
    <property type="match status" value="1"/>
</dbReference>
<dbReference type="PANTHER" id="PTHR30383:SF5">
    <property type="entry name" value="SGNH HYDROLASE-TYPE ESTERASE DOMAIN-CONTAINING PROTEIN"/>
    <property type="match status" value="1"/>
</dbReference>
<sequence>MAVTALGTLGAGQPGLAPSPAAHRLCQTALSGAQWHGTSPAARFGELRIVALGSSSTAGAGASTAAEGYVAQLAGMLHHAPAYRSAVVWNKGVGGNTLDDELARRTRDVYALNPNVVLLQSGMNDALQHRDVATFKRNLSGFVQELKAHRIQVVLLDSQYVPSLATNSEYHRFLNAVSEVGQEQQVPVLARYKLSVQLMTQAAMTPGELVAHDQLHPNDFSHWCIAEALAQYFQPS</sequence>
<name>A0A918KVW0_9DEIO</name>
<dbReference type="AlphaFoldDB" id="A0A918KVW0"/>
<evidence type="ECO:0000313" key="1">
    <source>
        <dbReference type="EMBL" id="GGR35871.1"/>
    </source>
</evidence>
<evidence type="ECO:0008006" key="3">
    <source>
        <dbReference type="Google" id="ProtNLM"/>
    </source>
</evidence>
<dbReference type="GO" id="GO:0004622">
    <property type="term" value="F:phosphatidylcholine lysophospholipase activity"/>
    <property type="evidence" value="ECO:0007669"/>
    <property type="project" value="TreeGrafter"/>
</dbReference>
<gene>
    <name evidence="1" type="ORF">GCM10008957_52100</name>
</gene>
<proteinExistence type="predicted"/>
<dbReference type="InterPro" id="IPR036514">
    <property type="entry name" value="SGNH_hydro_sf"/>
</dbReference>
<dbReference type="EMBL" id="BMQL01000070">
    <property type="protein sequence ID" value="GGR35871.1"/>
    <property type="molecule type" value="Genomic_DNA"/>
</dbReference>
<evidence type="ECO:0000313" key="2">
    <source>
        <dbReference type="Proteomes" id="UP000603865"/>
    </source>
</evidence>
<dbReference type="InterPro" id="IPR051532">
    <property type="entry name" value="Ester_Hydrolysis_Enzymes"/>
</dbReference>
<reference evidence="1" key="2">
    <citation type="submission" date="2020-09" db="EMBL/GenBank/DDBJ databases">
        <authorList>
            <person name="Sun Q."/>
            <person name="Ohkuma M."/>
        </authorList>
    </citation>
    <scope>NUCLEOTIDE SEQUENCE</scope>
    <source>
        <strain evidence="1">JCM 31311</strain>
    </source>
</reference>
<accession>A0A918KVW0</accession>
<protein>
    <recommendedName>
        <fullName evidence="3">SGNH/GDSL hydrolase family protein</fullName>
    </recommendedName>
</protein>
<dbReference type="PANTHER" id="PTHR30383">
    <property type="entry name" value="THIOESTERASE 1/PROTEASE 1/LYSOPHOSPHOLIPASE L1"/>
    <property type="match status" value="1"/>
</dbReference>
<dbReference type="Gene3D" id="3.40.50.1110">
    <property type="entry name" value="SGNH hydrolase"/>
    <property type="match status" value="1"/>
</dbReference>
<comment type="caution">
    <text evidence="1">The sequence shown here is derived from an EMBL/GenBank/DDBJ whole genome shotgun (WGS) entry which is preliminary data.</text>
</comment>